<dbReference type="KEGG" id="cmb:CSW64_10545"/>
<sequence length="170" mass="18390">MRKTLFVPAVSALALLAATAAQAATFSPEATAFMRFRGSVDIFDGNLNLNCDMELEIRTTFKDMNGDNQAYVDSASLSGGLCNLVSFGSFPYEIRVTRPSWSPTPTPATGLEIRGLRLTNVFGNTCWGDVRVDWWDSAPYMTFMNAYVPGGCTINGTLSQTGGFSLSITN</sequence>
<dbReference type="RefSeq" id="WP_099622067.1">
    <property type="nucleotide sequence ID" value="NZ_CP024201.1"/>
</dbReference>
<feature type="chain" id="PRO_5013871095" description="Protein activator of alkane oxidation PraB" evidence="1">
    <location>
        <begin position="24"/>
        <end position="170"/>
    </location>
</feature>
<feature type="signal peptide" evidence="1">
    <location>
        <begin position="1"/>
        <end position="23"/>
    </location>
</feature>
<name>A0A2D2AXS5_9CAUL</name>
<dbReference type="AlphaFoldDB" id="A0A2D2AXS5"/>
<organism evidence="2 3">
    <name type="scientific">Caulobacter mirabilis</name>
    <dbReference type="NCBI Taxonomy" id="69666"/>
    <lineage>
        <taxon>Bacteria</taxon>
        <taxon>Pseudomonadati</taxon>
        <taxon>Pseudomonadota</taxon>
        <taxon>Alphaproteobacteria</taxon>
        <taxon>Caulobacterales</taxon>
        <taxon>Caulobacteraceae</taxon>
        <taxon>Caulobacter</taxon>
    </lineage>
</organism>
<evidence type="ECO:0000256" key="1">
    <source>
        <dbReference type="SAM" id="SignalP"/>
    </source>
</evidence>
<accession>A0A2D2AXS5</accession>
<dbReference type="Proteomes" id="UP000228945">
    <property type="component" value="Chromosome"/>
</dbReference>
<proteinExistence type="predicted"/>
<reference evidence="2 3" key="1">
    <citation type="submission" date="2017-10" db="EMBL/GenBank/DDBJ databases">
        <title>Genome sequence of Caulobacter mirabilis FWC38.</title>
        <authorList>
            <person name="Fiebig A."/>
            <person name="Crosson S."/>
        </authorList>
    </citation>
    <scope>NUCLEOTIDE SEQUENCE [LARGE SCALE GENOMIC DNA]</scope>
    <source>
        <strain evidence="2 3">FWC 38</strain>
    </source>
</reference>
<keyword evidence="1" id="KW-0732">Signal</keyword>
<protein>
    <recommendedName>
        <fullName evidence="4">Protein activator of alkane oxidation PraB</fullName>
    </recommendedName>
</protein>
<evidence type="ECO:0000313" key="3">
    <source>
        <dbReference type="Proteomes" id="UP000228945"/>
    </source>
</evidence>
<gene>
    <name evidence="2" type="ORF">CSW64_10545</name>
</gene>
<keyword evidence="3" id="KW-1185">Reference proteome</keyword>
<evidence type="ECO:0008006" key="4">
    <source>
        <dbReference type="Google" id="ProtNLM"/>
    </source>
</evidence>
<evidence type="ECO:0000313" key="2">
    <source>
        <dbReference type="EMBL" id="ATQ42814.1"/>
    </source>
</evidence>
<dbReference type="EMBL" id="CP024201">
    <property type="protein sequence ID" value="ATQ42814.1"/>
    <property type="molecule type" value="Genomic_DNA"/>
</dbReference>